<proteinExistence type="inferred from homology"/>
<evidence type="ECO:0000256" key="6">
    <source>
        <dbReference type="ARBA" id="ARBA00022989"/>
    </source>
</evidence>
<keyword evidence="4 8" id="KW-1003">Cell membrane</keyword>
<accession>A0A316L223</accession>
<feature type="transmembrane region" description="Helical" evidence="8">
    <location>
        <begin position="50"/>
        <end position="75"/>
    </location>
</feature>
<dbReference type="Pfam" id="PF01061">
    <property type="entry name" value="ABC2_membrane"/>
    <property type="match status" value="1"/>
</dbReference>
<dbReference type="InterPro" id="IPR047817">
    <property type="entry name" value="ABC2_TM_bact-type"/>
</dbReference>
<feature type="transmembrane region" description="Helical" evidence="8">
    <location>
        <begin position="221"/>
        <end position="240"/>
    </location>
</feature>
<feature type="domain" description="ABC transmembrane type-2" evidence="9">
    <location>
        <begin position="17"/>
        <end position="246"/>
    </location>
</feature>
<feature type="transmembrane region" description="Helical" evidence="8">
    <location>
        <begin position="135"/>
        <end position="156"/>
    </location>
</feature>
<dbReference type="AlphaFoldDB" id="A0A316L223"/>
<dbReference type="PANTHER" id="PTHR30294">
    <property type="entry name" value="MEMBRANE COMPONENT OF ABC TRANSPORTER YHHJ-RELATED"/>
    <property type="match status" value="1"/>
</dbReference>
<evidence type="ECO:0000313" key="10">
    <source>
        <dbReference type="EMBL" id="PWL39936.1"/>
    </source>
</evidence>
<dbReference type="PIRSF" id="PIRSF006648">
    <property type="entry name" value="DrrB"/>
    <property type="match status" value="1"/>
</dbReference>
<dbReference type="InterPro" id="IPR013525">
    <property type="entry name" value="ABC2_TM"/>
</dbReference>
<evidence type="ECO:0000256" key="5">
    <source>
        <dbReference type="ARBA" id="ARBA00022692"/>
    </source>
</evidence>
<dbReference type="PANTHER" id="PTHR30294:SF38">
    <property type="entry name" value="TRANSPORT PERMEASE PROTEIN"/>
    <property type="match status" value="1"/>
</dbReference>
<keyword evidence="7 8" id="KW-0472">Membrane</keyword>
<comment type="subcellular location">
    <subcellularLocation>
        <location evidence="1 8">Cell membrane</location>
        <topology evidence="1 8">Multi-pass membrane protein</topology>
    </subcellularLocation>
</comment>
<keyword evidence="5 8" id="KW-0812">Transmembrane</keyword>
<comment type="similarity">
    <text evidence="2 8">Belongs to the ABC-2 integral membrane protein family.</text>
</comment>
<dbReference type="GO" id="GO:0140359">
    <property type="term" value="F:ABC-type transporter activity"/>
    <property type="evidence" value="ECO:0007669"/>
    <property type="project" value="InterPro"/>
</dbReference>
<organism evidence="10 11">
    <name type="scientific">Flagellimonas aquimarina</name>
    <dbReference type="NCBI Taxonomy" id="2201895"/>
    <lineage>
        <taxon>Bacteria</taxon>
        <taxon>Pseudomonadati</taxon>
        <taxon>Bacteroidota</taxon>
        <taxon>Flavobacteriia</taxon>
        <taxon>Flavobacteriales</taxon>
        <taxon>Flavobacteriaceae</taxon>
        <taxon>Flagellimonas</taxon>
    </lineage>
</organism>
<feature type="transmembrane region" description="Helical" evidence="8">
    <location>
        <begin position="168"/>
        <end position="186"/>
    </location>
</feature>
<evidence type="ECO:0000256" key="3">
    <source>
        <dbReference type="ARBA" id="ARBA00022448"/>
    </source>
</evidence>
<dbReference type="InterPro" id="IPR000412">
    <property type="entry name" value="ABC_2_transport"/>
</dbReference>
<comment type="caution">
    <text evidence="10">The sequence shown here is derived from an EMBL/GenBank/DDBJ whole genome shotgun (WGS) entry which is preliminary data.</text>
</comment>
<dbReference type="RefSeq" id="WP_109660289.1">
    <property type="nucleotide sequence ID" value="NZ_QGEG01000001.1"/>
</dbReference>
<evidence type="ECO:0000259" key="9">
    <source>
        <dbReference type="PROSITE" id="PS51012"/>
    </source>
</evidence>
<evidence type="ECO:0000313" key="11">
    <source>
        <dbReference type="Proteomes" id="UP000245762"/>
    </source>
</evidence>
<keyword evidence="6 8" id="KW-1133">Transmembrane helix</keyword>
<gene>
    <name evidence="10" type="ORF">DKG77_03665</name>
</gene>
<evidence type="ECO:0000256" key="7">
    <source>
        <dbReference type="ARBA" id="ARBA00023136"/>
    </source>
</evidence>
<dbReference type="EMBL" id="QGEG01000001">
    <property type="protein sequence ID" value="PWL39936.1"/>
    <property type="molecule type" value="Genomic_DNA"/>
</dbReference>
<dbReference type="GO" id="GO:0043190">
    <property type="term" value="C:ATP-binding cassette (ABC) transporter complex"/>
    <property type="evidence" value="ECO:0007669"/>
    <property type="project" value="InterPro"/>
</dbReference>
<feature type="transmembrane region" description="Helical" evidence="8">
    <location>
        <begin position="101"/>
        <end position="123"/>
    </location>
</feature>
<reference evidence="10 11" key="1">
    <citation type="submission" date="2018-05" db="EMBL/GenBank/DDBJ databases">
        <title>Complete genome sequence of Flagellimonas aquimarina ECD12 isolated from seaweed Ecklonia cava.</title>
        <authorList>
            <person name="Choi S."/>
            <person name="Seong C."/>
        </authorList>
    </citation>
    <scope>NUCLEOTIDE SEQUENCE [LARGE SCALE GENOMIC DNA]</scope>
    <source>
        <strain evidence="10 11">ECD12</strain>
    </source>
</reference>
<protein>
    <recommendedName>
        <fullName evidence="8">Transport permease protein</fullName>
    </recommendedName>
</protein>
<name>A0A316L223_9FLAO</name>
<dbReference type="InterPro" id="IPR051449">
    <property type="entry name" value="ABC-2_transporter_component"/>
</dbReference>
<keyword evidence="3 8" id="KW-0813">Transport</keyword>
<dbReference type="OrthoDB" id="9808686at2"/>
<dbReference type="PROSITE" id="PS51012">
    <property type="entry name" value="ABC_TM2"/>
    <property type="match status" value="1"/>
</dbReference>
<feature type="transmembrane region" description="Helical" evidence="8">
    <location>
        <begin position="20"/>
        <end position="38"/>
    </location>
</feature>
<evidence type="ECO:0000256" key="2">
    <source>
        <dbReference type="ARBA" id="ARBA00007783"/>
    </source>
</evidence>
<sequence>MIQLIKKDLKLFFGNKQDWILTFILPIIFITLFSFVFGKMGGTDEDNLGGLVHVVAGTSVMMLLFSVAGIGGSLLDEKQDGMLKKLLCSPINPRHILYGKLVYANIISIVQLIIMFVYAWLFFGLDFIEHLPSVMLMILVIAYACSGFGVVLASFAKSRKQVQGYSTIVVLVMSSVGGSMVPLFMMPEIMQKLAVVSVNYWGIQGFYDIFLNLLPITDITFLSKVFALIGIGTFLNLVALRMFKRNILKMA</sequence>
<evidence type="ECO:0000256" key="4">
    <source>
        <dbReference type="ARBA" id="ARBA00022475"/>
    </source>
</evidence>
<dbReference type="Proteomes" id="UP000245762">
    <property type="component" value="Unassembled WGS sequence"/>
</dbReference>
<evidence type="ECO:0000256" key="8">
    <source>
        <dbReference type="RuleBase" id="RU361157"/>
    </source>
</evidence>
<evidence type="ECO:0000256" key="1">
    <source>
        <dbReference type="ARBA" id="ARBA00004651"/>
    </source>
</evidence>
<keyword evidence="11" id="KW-1185">Reference proteome</keyword>